<dbReference type="EMBL" id="WWCJ01000002">
    <property type="protein sequence ID" value="MYN00964.1"/>
    <property type="molecule type" value="Genomic_DNA"/>
</dbReference>
<dbReference type="RefSeq" id="WP_161023996.1">
    <property type="nucleotide sequence ID" value="NZ_WWCJ01000002.1"/>
</dbReference>
<feature type="signal peptide" evidence="1">
    <location>
        <begin position="1"/>
        <end position="20"/>
    </location>
</feature>
<keyword evidence="3" id="KW-1185">Reference proteome</keyword>
<dbReference type="Proteomes" id="UP000448575">
    <property type="component" value="Unassembled WGS sequence"/>
</dbReference>
<dbReference type="AlphaFoldDB" id="A0A6N9HBT9"/>
<evidence type="ECO:0000313" key="3">
    <source>
        <dbReference type="Proteomes" id="UP000448575"/>
    </source>
</evidence>
<name>A0A6N9HBT9_9BURK</name>
<protein>
    <recommendedName>
        <fullName evidence="4">Tetratricopeptide repeat protein</fullName>
    </recommendedName>
</protein>
<evidence type="ECO:0000256" key="1">
    <source>
        <dbReference type="SAM" id="SignalP"/>
    </source>
</evidence>
<accession>A0A6N9HBT9</accession>
<organism evidence="2 3">
    <name type="scientific">Pseudoduganella guangdongensis</name>
    <dbReference type="NCBI Taxonomy" id="2692179"/>
    <lineage>
        <taxon>Bacteria</taxon>
        <taxon>Pseudomonadati</taxon>
        <taxon>Pseudomonadota</taxon>
        <taxon>Betaproteobacteria</taxon>
        <taxon>Burkholderiales</taxon>
        <taxon>Oxalobacteraceae</taxon>
        <taxon>Telluria group</taxon>
        <taxon>Pseudoduganella</taxon>
    </lineage>
</organism>
<keyword evidence="1" id="KW-0732">Signal</keyword>
<gene>
    <name evidence="2" type="ORF">GTP41_02510</name>
</gene>
<sequence>MKLALPLLLAALAASSGASAACTSALPLKGSLTIATCSPSKDGCVPAEQALHAYMEAMPDAGDEVLRIGMHGSPWHLYGPDYRILSIEQLAGMVRAQGGKIRRVVLNASWSGVAPERQRKPLAQQLSQALNGMPVEGRDGFLWFDSQGGSHTTRQALSLFSGGPYAVQQGSPVMAALVAGWPAMLEAHFTQQKDGDALLRAGAGHEIFHLCPERALATFEAAAALAQPIAAYNAAILRLERNARGDTQAARALLQQAAATGDQPSASLLASLGRQ</sequence>
<proteinExistence type="predicted"/>
<comment type="caution">
    <text evidence="2">The sequence shown here is derived from an EMBL/GenBank/DDBJ whole genome shotgun (WGS) entry which is preliminary data.</text>
</comment>
<evidence type="ECO:0000313" key="2">
    <source>
        <dbReference type="EMBL" id="MYN00964.1"/>
    </source>
</evidence>
<evidence type="ECO:0008006" key="4">
    <source>
        <dbReference type="Google" id="ProtNLM"/>
    </source>
</evidence>
<reference evidence="2 3" key="1">
    <citation type="submission" date="2019-12" db="EMBL/GenBank/DDBJ databases">
        <title>Novel species isolated from a subtropical stream in China.</title>
        <authorList>
            <person name="Lu H."/>
        </authorList>
    </citation>
    <scope>NUCLEOTIDE SEQUENCE [LARGE SCALE GENOMIC DNA]</scope>
    <source>
        <strain evidence="2 3">DS3</strain>
    </source>
</reference>
<dbReference type="PROSITE" id="PS51257">
    <property type="entry name" value="PROKAR_LIPOPROTEIN"/>
    <property type="match status" value="1"/>
</dbReference>
<feature type="chain" id="PRO_5027071044" description="Tetratricopeptide repeat protein" evidence="1">
    <location>
        <begin position="21"/>
        <end position="275"/>
    </location>
</feature>